<keyword evidence="7" id="KW-1208">Phospholipid metabolism</keyword>
<evidence type="ECO:0000259" key="8">
    <source>
        <dbReference type="Pfam" id="PF22578"/>
    </source>
</evidence>
<dbReference type="InterPro" id="IPR050407">
    <property type="entry name" value="Geranylgeranyl_reductase"/>
</dbReference>
<keyword evidence="2" id="KW-0285">Flavoprotein</keyword>
<dbReference type="AlphaFoldDB" id="A0A7C1IIH5"/>
<dbReference type="EMBL" id="DSDY01000133">
    <property type="protein sequence ID" value="HDS10812.1"/>
    <property type="molecule type" value="Genomic_DNA"/>
</dbReference>
<dbReference type="PANTHER" id="PTHR42685:SF18">
    <property type="entry name" value="DIGERANYLGERANYLGLYCEROPHOSPHOLIPID REDUCTASE"/>
    <property type="match status" value="1"/>
</dbReference>
<dbReference type="InterPro" id="IPR036188">
    <property type="entry name" value="FAD/NAD-bd_sf"/>
</dbReference>
<dbReference type="PANTHER" id="PTHR42685">
    <property type="entry name" value="GERANYLGERANYL DIPHOSPHATE REDUCTASE"/>
    <property type="match status" value="1"/>
</dbReference>
<evidence type="ECO:0000256" key="1">
    <source>
        <dbReference type="ARBA" id="ARBA00022516"/>
    </source>
</evidence>
<proteinExistence type="predicted"/>
<dbReference type="PRINTS" id="PR00420">
    <property type="entry name" value="RNGMNOXGNASE"/>
</dbReference>
<evidence type="ECO:0000256" key="7">
    <source>
        <dbReference type="ARBA" id="ARBA00023264"/>
    </source>
</evidence>
<evidence type="ECO:0000256" key="5">
    <source>
        <dbReference type="ARBA" id="ARBA00023098"/>
    </source>
</evidence>
<dbReference type="Pfam" id="PF22578">
    <property type="entry name" value="GGR_cat"/>
    <property type="match status" value="1"/>
</dbReference>
<keyword evidence="4" id="KW-0560">Oxidoreductase</keyword>
<dbReference type="Pfam" id="PF05834">
    <property type="entry name" value="Lycopene_cycl"/>
    <property type="match status" value="1"/>
</dbReference>
<keyword evidence="3" id="KW-0274">FAD</keyword>
<dbReference type="NCBIfam" id="TIGR02032">
    <property type="entry name" value="GG-red-SF"/>
    <property type="match status" value="1"/>
</dbReference>
<evidence type="ECO:0000313" key="9">
    <source>
        <dbReference type="EMBL" id="HDS10812.1"/>
    </source>
</evidence>
<feature type="domain" description="Digeranylgeranylglycerophospholipid reductase catalytic" evidence="8">
    <location>
        <begin position="182"/>
        <end position="268"/>
    </location>
</feature>
<dbReference type="Gene3D" id="3.50.50.60">
    <property type="entry name" value="FAD/NAD(P)-binding domain"/>
    <property type="match status" value="1"/>
</dbReference>
<protein>
    <submittedName>
        <fullName evidence="9">Geranylgeranyl reductase family protein</fullName>
    </submittedName>
</protein>
<dbReference type="InterPro" id="IPR011777">
    <property type="entry name" value="Geranylgeranyl_Rdtase_fam"/>
</dbReference>
<dbReference type="GO" id="GO:0016628">
    <property type="term" value="F:oxidoreductase activity, acting on the CH-CH group of donors, NAD or NADP as acceptor"/>
    <property type="evidence" value="ECO:0007669"/>
    <property type="project" value="InterPro"/>
</dbReference>
<keyword evidence="1" id="KW-0444">Lipid biosynthesis</keyword>
<reference evidence="9" key="1">
    <citation type="journal article" date="2020" name="mSystems">
        <title>Genome- and Community-Level Interaction Insights into Carbon Utilization and Element Cycling Functions of Hydrothermarchaeota in Hydrothermal Sediment.</title>
        <authorList>
            <person name="Zhou Z."/>
            <person name="Liu Y."/>
            <person name="Xu W."/>
            <person name="Pan J."/>
            <person name="Luo Z.H."/>
            <person name="Li M."/>
        </authorList>
    </citation>
    <scope>NUCLEOTIDE SEQUENCE [LARGE SCALE GENOMIC DNA]</scope>
    <source>
        <strain evidence="9">SpSt-123</strain>
    </source>
</reference>
<evidence type="ECO:0000256" key="4">
    <source>
        <dbReference type="ARBA" id="ARBA00023002"/>
    </source>
</evidence>
<sequence>MLNELKYDVLIIGGGPAGSSLAYFLSRKNMYRIALVEGKPWRDVWGKPCGNAIGAHHFAERGLVEPPSEAIKQVVNGVEIYSPREDVVLRAYGKGYIIDRTRFGQYLLKASMDKGVEVFLSSHAKKLLIENNEVVGAQAVIDGREKIIHAKIVVDATGAASPLRKQLPPHLPVAEQLDPRDSDLAFREILEIGRDIERPDFIRIYLDQNVAPGGYWWYFPEGRNQVNLGLGVQNGVNNPDPRTLYRKFLLARKDVQPVLKVISSAGAIVPTRRPLDSLVWNRYIVIGDAAFTVNPVHGGGMGYAIESAYCSSLAIDHAFEKNDFTVNGLWETNTCYMPNIGAKQAALEVVRYFLQKLSNEELQFIMEKKIVSEEDVDILSRKAELKSDVIANIQSALSDLGKLFKGLRKPSLLMKLKKLSDYMEEMKKLYRNYPSTPNGLDVWRESVKALVESYRREFE</sequence>
<accession>A0A7C1IIH5</accession>
<keyword evidence="6" id="KW-0594">Phospholipid biosynthesis</keyword>
<name>A0A7C1IIH5_9CREN</name>
<dbReference type="SUPFAM" id="SSF51905">
    <property type="entry name" value="FAD/NAD(P)-binding domain"/>
    <property type="match status" value="1"/>
</dbReference>
<gene>
    <name evidence="9" type="ORF">ENO04_04275</name>
</gene>
<comment type="caution">
    <text evidence="9">The sequence shown here is derived from an EMBL/GenBank/DDBJ whole genome shotgun (WGS) entry which is preliminary data.</text>
</comment>
<organism evidence="9">
    <name type="scientific">Fervidicoccus fontis</name>
    <dbReference type="NCBI Taxonomy" id="683846"/>
    <lineage>
        <taxon>Archaea</taxon>
        <taxon>Thermoproteota</taxon>
        <taxon>Thermoprotei</taxon>
        <taxon>Fervidicoccales</taxon>
        <taxon>Fervidicoccaceae</taxon>
        <taxon>Fervidicoccus</taxon>
    </lineage>
</organism>
<evidence type="ECO:0000256" key="6">
    <source>
        <dbReference type="ARBA" id="ARBA00023209"/>
    </source>
</evidence>
<dbReference type="GO" id="GO:0008654">
    <property type="term" value="P:phospholipid biosynthetic process"/>
    <property type="evidence" value="ECO:0007669"/>
    <property type="project" value="UniProtKB-KW"/>
</dbReference>
<keyword evidence="5" id="KW-0443">Lipid metabolism</keyword>
<dbReference type="InterPro" id="IPR054715">
    <property type="entry name" value="GGR_cat"/>
</dbReference>
<evidence type="ECO:0000256" key="3">
    <source>
        <dbReference type="ARBA" id="ARBA00022827"/>
    </source>
</evidence>
<evidence type="ECO:0000256" key="2">
    <source>
        <dbReference type="ARBA" id="ARBA00022630"/>
    </source>
</evidence>